<feature type="compositionally biased region" description="Gly residues" evidence="8">
    <location>
        <begin position="1051"/>
        <end position="1063"/>
    </location>
</feature>
<evidence type="ECO:0000256" key="1">
    <source>
        <dbReference type="ARBA" id="ARBA00004370"/>
    </source>
</evidence>
<evidence type="ECO:0000256" key="6">
    <source>
        <dbReference type="ARBA" id="ARBA00023026"/>
    </source>
</evidence>
<dbReference type="InterPro" id="IPR030934">
    <property type="entry name" value="Intein_C"/>
</dbReference>
<keyword evidence="5" id="KW-0677">Repeat</keyword>
<gene>
    <name evidence="10" type="ORF">I2H38_02895</name>
</gene>
<evidence type="ECO:0000256" key="5">
    <source>
        <dbReference type="ARBA" id="ARBA00022737"/>
    </source>
</evidence>
<feature type="compositionally biased region" description="Acidic residues" evidence="8">
    <location>
        <begin position="1025"/>
        <end position="1037"/>
    </location>
</feature>
<dbReference type="InterPro" id="IPR018511">
    <property type="entry name" value="Hemolysin-typ_Ca-bd_CS"/>
</dbReference>
<dbReference type="CDD" id="cd00081">
    <property type="entry name" value="Hint"/>
    <property type="match status" value="1"/>
</dbReference>
<keyword evidence="6" id="KW-0843">Virulence</keyword>
<evidence type="ECO:0000256" key="3">
    <source>
        <dbReference type="ARBA" id="ARBA00022525"/>
    </source>
</evidence>
<dbReference type="InterPro" id="IPR003587">
    <property type="entry name" value="Hint_dom_N"/>
</dbReference>
<evidence type="ECO:0000256" key="2">
    <source>
        <dbReference type="ARBA" id="ARBA00004613"/>
    </source>
</evidence>
<feature type="region of interest" description="Disordered" evidence="8">
    <location>
        <begin position="1097"/>
        <end position="1156"/>
    </location>
</feature>
<evidence type="ECO:0000256" key="8">
    <source>
        <dbReference type="SAM" id="MobiDB-lite"/>
    </source>
</evidence>
<dbReference type="PROSITE" id="PS00330">
    <property type="entry name" value="HEMOLYSIN_CALCIUM"/>
    <property type="match status" value="15"/>
</dbReference>
<feature type="compositionally biased region" description="Gly residues" evidence="8">
    <location>
        <begin position="1357"/>
        <end position="1368"/>
    </location>
</feature>
<dbReference type="Proteomes" id="UP000599312">
    <property type="component" value="Unassembled WGS sequence"/>
</dbReference>
<keyword evidence="7" id="KW-0472">Membrane</keyword>
<dbReference type="PRINTS" id="PR01488">
    <property type="entry name" value="RTXTOXINA"/>
</dbReference>
<dbReference type="PANTHER" id="PTHR38340">
    <property type="entry name" value="S-LAYER PROTEIN"/>
    <property type="match status" value="1"/>
</dbReference>
<dbReference type="Gene3D" id="2.150.10.10">
    <property type="entry name" value="Serralysin-like metalloprotease, C-terminal"/>
    <property type="match status" value="7"/>
</dbReference>
<dbReference type="GO" id="GO:0005576">
    <property type="term" value="C:extracellular region"/>
    <property type="evidence" value="ECO:0007669"/>
    <property type="project" value="UniProtKB-SubCell"/>
</dbReference>
<evidence type="ECO:0000259" key="9">
    <source>
        <dbReference type="SMART" id="SM00306"/>
    </source>
</evidence>
<feature type="compositionally biased region" description="Low complexity" evidence="8">
    <location>
        <begin position="2042"/>
        <end position="2057"/>
    </location>
</feature>
<dbReference type="SMART" id="SM00306">
    <property type="entry name" value="HintN"/>
    <property type="match status" value="1"/>
</dbReference>
<name>A0A931BT26_9HYPH</name>
<evidence type="ECO:0000313" key="11">
    <source>
        <dbReference type="Proteomes" id="UP000599312"/>
    </source>
</evidence>
<comment type="subcellular location">
    <subcellularLocation>
        <location evidence="1">Membrane</location>
    </subcellularLocation>
    <subcellularLocation>
        <location evidence="2">Secreted</location>
    </subcellularLocation>
</comment>
<dbReference type="InterPro" id="IPR003995">
    <property type="entry name" value="RTX_toxin_determinant-A"/>
</dbReference>
<dbReference type="SUPFAM" id="SSF51120">
    <property type="entry name" value="beta-Roll"/>
    <property type="match status" value="4"/>
</dbReference>
<keyword evidence="3" id="KW-0964">Secreted</keyword>
<keyword evidence="11" id="KW-1185">Reference proteome</keyword>
<dbReference type="SUPFAM" id="SSF51294">
    <property type="entry name" value="Hedgehog/intein (Hint) domain"/>
    <property type="match status" value="1"/>
</dbReference>
<feature type="region of interest" description="Disordered" evidence="8">
    <location>
        <begin position="935"/>
        <end position="972"/>
    </location>
</feature>
<feature type="region of interest" description="Disordered" evidence="8">
    <location>
        <begin position="1348"/>
        <end position="1368"/>
    </location>
</feature>
<feature type="region of interest" description="Disordered" evidence="8">
    <location>
        <begin position="2035"/>
        <end position="2068"/>
    </location>
</feature>
<feature type="region of interest" description="Disordered" evidence="8">
    <location>
        <begin position="1008"/>
        <end position="1083"/>
    </location>
</feature>
<organism evidence="10 11">
    <name type="scientific">Microvirga alba</name>
    <dbReference type="NCBI Taxonomy" id="2791025"/>
    <lineage>
        <taxon>Bacteria</taxon>
        <taxon>Pseudomonadati</taxon>
        <taxon>Pseudomonadota</taxon>
        <taxon>Alphaproteobacteria</taxon>
        <taxon>Hyphomicrobiales</taxon>
        <taxon>Methylobacteriaceae</taxon>
        <taxon>Microvirga</taxon>
    </lineage>
</organism>
<dbReference type="InterPro" id="IPR050557">
    <property type="entry name" value="RTX_toxin/Mannuronan_C5-epim"/>
</dbReference>
<comment type="caution">
    <text evidence="10">The sequence shown here is derived from an EMBL/GenBank/DDBJ whole genome shotgun (WGS) entry which is preliminary data.</text>
</comment>
<dbReference type="GO" id="GO:0090729">
    <property type="term" value="F:toxin activity"/>
    <property type="evidence" value="ECO:0007669"/>
    <property type="project" value="UniProtKB-KW"/>
</dbReference>
<dbReference type="EMBL" id="JADQDO010000001">
    <property type="protein sequence ID" value="MBF9232322.1"/>
    <property type="molecule type" value="Genomic_DNA"/>
</dbReference>
<dbReference type="GO" id="GO:0016539">
    <property type="term" value="P:intein-mediated protein splicing"/>
    <property type="evidence" value="ECO:0007669"/>
    <property type="project" value="InterPro"/>
</dbReference>
<keyword evidence="4" id="KW-0800">Toxin</keyword>
<proteinExistence type="predicted"/>
<evidence type="ECO:0000256" key="4">
    <source>
        <dbReference type="ARBA" id="ARBA00022656"/>
    </source>
</evidence>
<dbReference type="NCBIfam" id="TIGR01443">
    <property type="entry name" value="intein_Cterm"/>
    <property type="match status" value="1"/>
</dbReference>
<evidence type="ECO:0000313" key="10">
    <source>
        <dbReference type="EMBL" id="MBF9232322.1"/>
    </source>
</evidence>
<sequence length="2086" mass="225781">MSYTFASHGQGLSRVYISANGQVDIFTGGSRAGRNFNPGNLVDGDFARKHGAIGRDKDGFAIFANYEVGRNAMEALLQTQKYQARTIDEVIAAYAPSHENNTALYQKIVRDALGVSGSEKLSNLSNDQLEVLADTIQKVEGYKEGIRETVLSTPFWGNKFFVYEFLGDSSSPSFSGDIGPFDYQESSGSGSKINTLVDYETGKSVKHCFPAGTKVDMADGSQKSIEQICPGDYVLAFAAKGAQSFNLKACKVVRLFSGITEKWLVLRFDAPRQSSADATSEELVTTPGHRFLTTNGDFKRIDEILASDAQVVLRDGSVVAVSAKQIVYSEKTAHLFEEAKHDCQISHGNITLDPQVEAGWKTYNFEVEDLHTYVANGVRVHNDSVTQYLPKGAKLIAALPDADGYARDMIYVRKDGILVAVRGENDGHGNTIRTKETLVYGPDTPGGDGATVRQNVTYTNGKETSREVDYIEFKDKTFENAANSLGSAIGNIVAGDDFFAKVAASTVIGTITKNLAQFIQNSFHLSGSVIMGGKSFSDTLSEAGKAAFNDIHQDTALNFQSALEGGIASLLIGELSEQLGLDGFEGGLFNTVGQTITVQLIKNIETIAFDAAKPGGAADPSKLFNGFDAKQLFGNVSTAVGGYLGSYLGAKVLPPDNTQASWGTSIGGSVGSTIGVSVASAQVTTAMSTILGTILPGIGAFIGAFLGTVLGTALGNAFGVDEKSWGSVWIDAYQGRALAGNYGSDNEGNSRTFENITTSQANLVNSIVDLMGAKISGLEYPTTASVGYWQKGKTYTVYMPDKSAYDFLSRITPDPDKAWADVADKGVLQLLSDVKLSGGNAFKRLAFERSKAPSVSGLLADISIAAEYEKYIRNAEVINFLIAKEPGSAFANAWTATLMEAKKLGLGEMRELKTYGDGRDNVLKGTTLIDNMWGRGGNDKLTGEDGDDILRGGDGNDTLKGGDGNDTLNGDADQDVLRGEAGNDTLNGGDGADKLYGGAGNDVLLGGNEDDVLKGGDGNDKLDGEGWDDELYGEAGDDSLIGGEGYDTLQGGDGNDSLDGGGKSDLLEGGNGNDTLKGGSDFDELYGGSGNDVLDGGTGDDILFGDAGSDELNGGAGSDELNGGDGNDTLTGGAGRDWMSGGTGNDVLTGGDDTDMLLGGDGDDVLKGDDADDTLLGGNGADDLLGGAGNDRLRGDDGNDTLSGNDGADDLDGGDGADLLYGCAGSDALLGGNGNDTLKGGDGNDALSGQDGDDILYGESDDDILKGGAGADILWGGLGSDNLFGGTGNDILHGESGADDLYGDDGDDTLNGGAGWDRMWGGAGADILDGGDGDDVLTGDAGDDTLRGGLGDDKLMGGEGNDSLDGGGGSDQIFGGGGNDILVGGPNVDFIDGGEGIDTLLLSGNRENYLIRFNTAIGKFSIVDLRAGAPDGTDLADIELFQFNDGLLTRAELDYVINTEAATAWDVAESDGSKSTLGWRPWAVDPTKLETFIQRRNSAGQLMSETVFYPDGSRTSYAKDYGDERWDSYVQTFDATGEPVEQQYENDDESRTIYEWDPHDKHDWNVRKTEYRTGTYLPYWQLDTMDEDYSPFVDYIERAWDTAGTAWDNTVREYDVYSEGHWLIEIVTNDDGSYIRRGKDYNEADGVNYGSVRDQQWLNFEERVNSSGQKYWESYTYYPSTASYTIIKQWDYSGQDWSDITLYLQGTKRVWQEINYDTHATLSFGRWEWQYKAGDWSEHVLFKDKASRLSWESFTWVDESGIVVKGISKQWDYTSSIKWKTYKIFYDYNKATNENDVTQENILYDDGKYAVVDHDIYKQYTDYSKRTTLYTNESQTKILKMTTLLDKAAKDGAILVIDNHDHLKEHSDWDELFTRYKANPDRSSPDKYLPLSQELYLKFGSKERFERAWDYTSLVWKYKSEAYNSKNEMYFKRVIYDDGSYETFDQDFGTEVWDKVVQTFVDEKADRIISKKITFDNKRIVEEYWDPLAKDETISGYTYAGGWQYVYKELDAAGKLVRHWYKNNLGISFYLDTTDSSDDDVTTSPPSEGEPGDSGWDDAGGWGESDVPGLKGLALPRWYYDDFRHL</sequence>
<dbReference type="PROSITE" id="PS50817">
    <property type="entry name" value="INTEIN_N_TER"/>
    <property type="match status" value="1"/>
</dbReference>
<accession>A0A931BT26</accession>
<feature type="compositionally biased region" description="Basic and acidic residues" evidence="8">
    <location>
        <begin position="1011"/>
        <end position="1024"/>
    </location>
</feature>
<dbReference type="RefSeq" id="WP_196270282.1">
    <property type="nucleotide sequence ID" value="NZ_JADQDO010000001.1"/>
</dbReference>
<protein>
    <recommendedName>
        <fullName evidence="9">Hint domain-containing protein</fullName>
    </recommendedName>
</protein>
<feature type="region of interest" description="Disordered" evidence="8">
    <location>
        <begin position="1186"/>
        <end position="1210"/>
    </location>
</feature>
<feature type="domain" description="Hint" evidence="9">
    <location>
        <begin position="206"/>
        <end position="319"/>
    </location>
</feature>
<reference evidence="10" key="1">
    <citation type="submission" date="2020-11" db="EMBL/GenBank/DDBJ databases">
        <authorList>
            <person name="Kim M.K."/>
        </authorList>
    </citation>
    <scope>NUCLEOTIDE SEQUENCE</scope>
    <source>
        <strain evidence="10">BT350</strain>
    </source>
</reference>
<dbReference type="GO" id="GO:0016020">
    <property type="term" value="C:membrane"/>
    <property type="evidence" value="ECO:0007669"/>
    <property type="project" value="UniProtKB-SubCell"/>
</dbReference>
<dbReference type="Gene3D" id="2.170.16.10">
    <property type="entry name" value="Hedgehog/Intein (Hint) domain"/>
    <property type="match status" value="1"/>
</dbReference>
<dbReference type="PANTHER" id="PTHR38340:SF1">
    <property type="entry name" value="S-LAYER PROTEIN"/>
    <property type="match status" value="1"/>
</dbReference>
<dbReference type="Pfam" id="PF00353">
    <property type="entry name" value="HemolysinCabind"/>
    <property type="match status" value="12"/>
</dbReference>
<evidence type="ECO:0000256" key="7">
    <source>
        <dbReference type="ARBA" id="ARBA00023136"/>
    </source>
</evidence>
<feature type="compositionally biased region" description="Basic and acidic residues" evidence="8">
    <location>
        <begin position="937"/>
        <end position="951"/>
    </location>
</feature>
<dbReference type="PROSITE" id="PS50818">
    <property type="entry name" value="INTEIN_C_TER"/>
    <property type="match status" value="1"/>
</dbReference>
<dbReference type="PRINTS" id="PR00313">
    <property type="entry name" value="CABNDNGRPT"/>
</dbReference>
<dbReference type="InterPro" id="IPR001343">
    <property type="entry name" value="Hemolysn_Ca-bd"/>
</dbReference>
<dbReference type="InterPro" id="IPR036844">
    <property type="entry name" value="Hint_dom_sf"/>
</dbReference>
<dbReference type="GO" id="GO:0005509">
    <property type="term" value="F:calcium ion binding"/>
    <property type="evidence" value="ECO:0007669"/>
    <property type="project" value="InterPro"/>
</dbReference>
<dbReference type="InterPro" id="IPR006141">
    <property type="entry name" value="Intein_N"/>
</dbReference>
<dbReference type="InterPro" id="IPR011049">
    <property type="entry name" value="Serralysin-like_metalloprot_C"/>
</dbReference>